<name>A0A1E4RS91_9ASCO</name>
<gene>
    <name evidence="2" type="ORF">HYPBUDRAFT_94431</name>
</gene>
<feature type="non-terminal residue" evidence="2">
    <location>
        <position position="558"/>
    </location>
</feature>
<dbReference type="InterPro" id="IPR021102">
    <property type="entry name" value="PNGase_A"/>
</dbReference>
<dbReference type="STRING" id="984485.A0A1E4RS91"/>
<evidence type="ECO:0000313" key="2">
    <source>
        <dbReference type="EMBL" id="ODV70133.1"/>
    </source>
</evidence>
<evidence type="ECO:0000259" key="1">
    <source>
        <dbReference type="Pfam" id="PF12222"/>
    </source>
</evidence>
<dbReference type="PANTHER" id="PTHR31104">
    <property type="entry name" value="PEPTIDE-N4-(N-ACETYL-BETA-GLUCOSAMINYL)ASPARAGINE AMIDASE A PROTEIN"/>
    <property type="match status" value="1"/>
</dbReference>
<feature type="non-terminal residue" evidence="2">
    <location>
        <position position="1"/>
    </location>
</feature>
<feature type="domain" description="Peptide N-acetyl-beta-D-glucosaminyl asparaginase amidase A N-terminal" evidence="1">
    <location>
        <begin position="14"/>
        <end position="357"/>
    </location>
</feature>
<dbReference type="Proteomes" id="UP000095085">
    <property type="component" value="Unassembled WGS sequence"/>
</dbReference>
<sequence length="558" mass="61224">ASNEGIEVGYPYIPSPSYGEAVYSTLLVNHTFGNSWNSPASASFEVPKGLKFNKVVLTLNTSVDYVQYDRLAHIFINGAEVWRTSTIEPSGRLRFSTFKKDISPYALLFDGDVSVLFSLSNIVTDSLKGEFDTQLYADFYYSDIPALTGDEDSGVEDVLNLGILSTSDTPSKVIPLVPKSSSRAIPVLSLPDDTFEITLPKFPVNTTRLRLSIFASGNGNEEFWYTNLLDKYKDLFGGSWLTHGPIRFINVYFNGQKILSQTPHPVIFTGGIAPTLWNPVSNNAFDLKSNDLDISGLLPYLWESSSSNNTLQISISNGIDEFNGGDSGIGSNWYTSANILSYENLQVEKSTGEIIHIGQRDRGNSIGVNVPYSGTYQQIVNGILSAELTSQLNFSLITGEELNTLFSYHTKGEVANVQNYASSGSIQNIVHVGHSVKSLLITNVDNLDTILKFNASLSYPLTLGTTTVEESDRTILDVKIVNVKEVQVDEKDIKIFEAAVGQNGSAHFIMTNSGNSGTGKLHVDYRLKSILGDLNYRRIADGVNLQIVSDVEQYGQLE</sequence>
<dbReference type="GeneID" id="30998474"/>
<protein>
    <recommendedName>
        <fullName evidence="1">Peptide N-acetyl-beta-D-glucosaminyl asparaginase amidase A N-terminal domain-containing protein</fullName>
    </recommendedName>
</protein>
<dbReference type="Pfam" id="PF12222">
    <property type="entry name" value="PNGaseA"/>
    <property type="match status" value="1"/>
</dbReference>
<dbReference type="EMBL" id="KV454538">
    <property type="protein sequence ID" value="ODV70133.1"/>
    <property type="molecule type" value="Genomic_DNA"/>
</dbReference>
<dbReference type="AlphaFoldDB" id="A0A1E4RS91"/>
<dbReference type="OrthoDB" id="1612078at2759"/>
<organism evidence="2 3">
    <name type="scientific">Hyphopichia burtonii NRRL Y-1933</name>
    <dbReference type="NCBI Taxonomy" id="984485"/>
    <lineage>
        <taxon>Eukaryota</taxon>
        <taxon>Fungi</taxon>
        <taxon>Dikarya</taxon>
        <taxon>Ascomycota</taxon>
        <taxon>Saccharomycotina</taxon>
        <taxon>Pichiomycetes</taxon>
        <taxon>Debaryomycetaceae</taxon>
        <taxon>Hyphopichia</taxon>
    </lineage>
</organism>
<proteinExistence type="predicted"/>
<dbReference type="InterPro" id="IPR056948">
    <property type="entry name" value="PNGaseA_N"/>
</dbReference>
<dbReference type="RefSeq" id="XP_020079200.1">
    <property type="nucleotide sequence ID" value="XM_020223925.1"/>
</dbReference>
<evidence type="ECO:0000313" key="3">
    <source>
        <dbReference type="Proteomes" id="UP000095085"/>
    </source>
</evidence>
<keyword evidence="3" id="KW-1185">Reference proteome</keyword>
<reference evidence="3" key="1">
    <citation type="submission" date="2016-05" db="EMBL/GenBank/DDBJ databases">
        <title>Comparative genomics of biotechnologically important yeasts.</title>
        <authorList>
            <consortium name="DOE Joint Genome Institute"/>
            <person name="Riley R."/>
            <person name="Haridas S."/>
            <person name="Wolfe K.H."/>
            <person name="Lopes M.R."/>
            <person name="Hittinger C.T."/>
            <person name="Goker M."/>
            <person name="Salamov A."/>
            <person name="Wisecaver J."/>
            <person name="Long T.M."/>
            <person name="Aerts A.L."/>
            <person name="Barry K."/>
            <person name="Choi C."/>
            <person name="Clum A."/>
            <person name="Coughlan A.Y."/>
            <person name="Deshpande S."/>
            <person name="Douglass A.P."/>
            <person name="Hanson S.J."/>
            <person name="Klenk H.-P."/>
            <person name="Labutti K."/>
            <person name="Lapidus A."/>
            <person name="Lindquist E."/>
            <person name="Lipzen A."/>
            <person name="Meier-Kolthoff J.P."/>
            <person name="Ohm R.A."/>
            <person name="Otillar R.P."/>
            <person name="Pangilinan J."/>
            <person name="Peng Y."/>
            <person name="Rokas A."/>
            <person name="Rosa C.A."/>
            <person name="Scheuner C."/>
            <person name="Sibirny A.A."/>
            <person name="Slot J.C."/>
            <person name="Stielow J.B."/>
            <person name="Sun H."/>
            <person name="Kurtzman C.P."/>
            <person name="Blackwell M."/>
            <person name="Grigoriev I.V."/>
            <person name="Jeffries T.W."/>
        </authorList>
    </citation>
    <scope>NUCLEOTIDE SEQUENCE [LARGE SCALE GENOMIC DNA]</scope>
    <source>
        <strain evidence="3">NRRL Y-1933</strain>
    </source>
</reference>
<accession>A0A1E4RS91</accession>